<dbReference type="AlphaFoldDB" id="A0A833HR43"/>
<proteinExistence type="predicted"/>
<dbReference type="OrthoDB" id="9793837at2"/>
<gene>
    <name evidence="2" type="ORF">F8153_01955</name>
</gene>
<reference evidence="2 3" key="1">
    <citation type="submission" date="2019-10" db="EMBL/GenBank/DDBJ databases">
        <title>Alkaliphilus serpentinus sp. nov. and Alkaliphilus pronyensis sp. nov., two novel anaerobic alkaliphilic species isolated from the serpentinized-hosted hydrothermal field of the Prony Bay (New Caledonia).</title>
        <authorList>
            <person name="Postec A."/>
        </authorList>
    </citation>
    <scope>NUCLEOTIDE SEQUENCE [LARGE SCALE GENOMIC DNA]</scope>
    <source>
        <strain evidence="2 3">LacT</strain>
    </source>
</reference>
<protein>
    <recommendedName>
        <fullName evidence="1">DUF6671 domain-containing protein</fullName>
    </recommendedName>
</protein>
<comment type="caution">
    <text evidence="2">The sequence shown here is derived from an EMBL/GenBank/DDBJ whole genome shotgun (WGS) entry which is preliminary data.</text>
</comment>
<evidence type="ECO:0000259" key="1">
    <source>
        <dbReference type="Pfam" id="PF20376"/>
    </source>
</evidence>
<dbReference type="Proteomes" id="UP000465601">
    <property type="component" value="Unassembled WGS sequence"/>
</dbReference>
<keyword evidence="3" id="KW-1185">Reference proteome</keyword>
<sequence length="289" mass="32395">MDKERVVKGFFNNRLGALATMHKKESVIAPILEGELGIKIIVPQDFNTDEFGTFTKDIERMGNQLEAAKYKAEAVMSLTGETIGLASEGSFGPHPFSPFLPFNREIVILMDQENDLEIVGEATTSDTNFNHKTIKTLEEAYQFALTAGFPEHGVVISTKEPNRSEIYKGITTKKDLEDAVSLALLKSIDGEFSIETDMRALYNPTRMKVIEAATRDLVKKIYTLCPKCLWPGFQLMERRPGLPCEWCGMPTELTLSLLYSCKKCGFKEEKLYPDGIKKADPGRCNYCNP</sequence>
<dbReference type="EMBL" id="WBZB01000006">
    <property type="protein sequence ID" value="KAB3532854.1"/>
    <property type="molecule type" value="Genomic_DNA"/>
</dbReference>
<evidence type="ECO:0000313" key="3">
    <source>
        <dbReference type="Proteomes" id="UP000465601"/>
    </source>
</evidence>
<organism evidence="2 3">
    <name type="scientific">Alkaliphilus serpentinus</name>
    <dbReference type="NCBI Taxonomy" id="1482731"/>
    <lineage>
        <taxon>Bacteria</taxon>
        <taxon>Bacillati</taxon>
        <taxon>Bacillota</taxon>
        <taxon>Clostridia</taxon>
        <taxon>Peptostreptococcales</taxon>
        <taxon>Natronincolaceae</taxon>
        <taxon>Alkaliphilus</taxon>
    </lineage>
</organism>
<evidence type="ECO:0000313" key="2">
    <source>
        <dbReference type="EMBL" id="KAB3532854.1"/>
    </source>
</evidence>
<accession>A0A833HR43</accession>
<dbReference type="Pfam" id="PF20376">
    <property type="entry name" value="DUF6671"/>
    <property type="match status" value="1"/>
</dbReference>
<dbReference type="RefSeq" id="WP_151864666.1">
    <property type="nucleotide sequence ID" value="NZ_WBZB01000006.1"/>
</dbReference>
<feature type="domain" description="DUF6671" evidence="1">
    <location>
        <begin position="71"/>
        <end position="289"/>
    </location>
</feature>
<name>A0A833HR43_9FIRM</name>
<dbReference type="InterPro" id="IPR046612">
    <property type="entry name" value="DUF6671"/>
</dbReference>